<accession>A0A9D3X4A5</accession>
<protein>
    <submittedName>
        <fullName evidence="1">Uncharacterized protein</fullName>
    </submittedName>
</protein>
<reference evidence="1" key="1">
    <citation type="submission" date="2021-09" db="EMBL/GenBank/DDBJ databases">
        <title>The genome of Mauremys mutica provides insights into the evolution of semi-aquatic lifestyle.</title>
        <authorList>
            <person name="Gong S."/>
            <person name="Gao Y."/>
        </authorList>
    </citation>
    <scope>NUCLEOTIDE SEQUENCE</scope>
    <source>
        <strain evidence="1">MM-2020</strain>
        <tissue evidence="1">Muscle</tissue>
    </source>
</reference>
<evidence type="ECO:0000313" key="1">
    <source>
        <dbReference type="EMBL" id="KAH1172616.1"/>
    </source>
</evidence>
<dbReference type="AlphaFoldDB" id="A0A9D3X4A5"/>
<comment type="caution">
    <text evidence="1">The sequence shown here is derived from an EMBL/GenBank/DDBJ whole genome shotgun (WGS) entry which is preliminary data.</text>
</comment>
<gene>
    <name evidence="1" type="ORF">KIL84_016455</name>
</gene>
<organism evidence="1 2">
    <name type="scientific">Mauremys mutica</name>
    <name type="common">yellowpond turtle</name>
    <dbReference type="NCBI Taxonomy" id="74926"/>
    <lineage>
        <taxon>Eukaryota</taxon>
        <taxon>Metazoa</taxon>
        <taxon>Chordata</taxon>
        <taxon>Craniata</taxon>
        <taxon>Vertebrata</taxon>
        <taxon>Euteleostomi</taxon>
        <taxon>Archelosauria</taxon>
        <taxon>Testudinata</taxon>
        <taxon>Testudines</taxon>
        <taxon>Cryptodira</taxon>
        <taxon>Durocryptodira</taxon>
        <taxon>Testudinoidea</taxon>
        <taxon>Geoemydidae</taxon>
        <taxon>Geoemydinae</taxon>
        <taxon>Mauremys</taxon>
    </lineage>
</organism>
<dbReference type="Proteomes" id="UP000827986">
    <property type="component" value="Unassembled WGS sequence"/>
</dbReference>
<proteinExistence type="predicted"/>
<dbReference type="EMBL" id="JAHDVG010000482">
    <property type="protein sequence ID" value="KAH1172616.1"/>
    <property type="molecule type" value="Genomic_DNA"/>
</dbReference>
<keyword evidence="2" id="KW-1185">Reference proteome</keyword>
<name>A0A9D3X4A5_9SAUR</name>
<sequence length="104" mass="11825">MCSAYISRAQSCRPPEGNEQPNSCSIWAYTENFLPLSAESSECYRQTLSFCVVCRTCRFFQSCRKGLLLKKYRNTLLSSARLPPQDRLNISTPAKRFCDQNLAG</sequence>
<evidence type="ECO:0000313" key="2">
    <source>
        <dbReference type="Proteomes" id="UP000827986"/>
    </source>
</evidence>